<proteinExistence type="predicted"/>
<keyword evidence="2" id="KW-1185">Reference proteome</keyword>
<name>A0A2I0HNY8_PUNGR</name>
<dbReference type="Proteomes" id="UP000233551">
    <property type="component" value="Unassembled WGS sequence"/>
</dbReference>
<comment type="caution">
    <text evidence="1">The sequence shown here is derived from an EMBL/GenBank/DDBJ whole genome shotgun (WGS) entry which is preliminary data.</text>
</comment>
<dbReference type="EMBL" id="PGOL01006612">
    <property type="protein sequence ID" value="PKI33447.1"/>
    <property type="molecule type" value="Genomic_DNA"/>
</dbReference>
<reference evidence="1 2" key="1">
    <citation type="submission" date="2017-11" db="EMBL/GenBank/DDBJ databases">
        <title>De-novo sequencing of pomegranate (Punica granatum L.) genome.</title>
        <authorList>
            <person name="Akparov Z."/>
            <person name="Amiraslanov A."/>
            <person name="Hajiyeva S."/>
            <person name="Abbasov M."/>
            <person name="Kaur K."/>
            <person name="Hamwieh A."/>
            <person name="Solovyev V."/>
            <person name="Salamov A."/>
            <person name="Braich B."/>
            <person name="Kosarev P."/>
            <person name="Mahmoud A."/>
            <person name="Hajiyev E."/>
            <person name="Babayeva S."/>
            <person name="Izzatullayeva V."/>
            <person name="Mammadov A."/>
            <person name="Mammadov A."/>
            <person name="Sharifova S."/>
            <person name="Ojaghi J."/>
            <person name="Eynullazada K."/>
            <person name="Bayramov B."/>
            <person name="Abdulazimova A."/>
            <person name="Shahmuradov I."/>
        </authorList>
    </citation>
    <scope>NUCLEOTIDE SEQUENCE [LARGE SCALE GENOMIC DNA]</scope>
    <source>
        <strain evidence="2">cv. AG2017</strain>
        <tissue evidence="1">Leaf</tissue>
    </source>
</reference>
<gene>
    <name evidence="1" type="ORF">CRG98_046162</name>
</gene>
<dbReference type="STRING" id="22663.A0A2I0HNY8"/>
<evidence type="ECO:0000313" key="1">
    <source>
        <dbReference type="EMBL" id="PKI33447.1"/>
    </source>
</evidence>
<dbReference type="PROSITE" id="PS51257">
    <property type="entry name" value="PROKAR_LIPOPROTEIN"/>
    <property type="match status" value="1"/>
</dbReference>
<accession>A0A2I0HNY8</accession>
<organism evidence="1 2">
    <name type="scientific">Punica granatum</name>
    <name type="common">Pomegranate</name>
    <dbReference type="NCBI Taxonomy" id="22663"/>
    <lineage>
        <taxon>Eukaryota</taxon>
        <taxon>Viridiplantae</taxon>
        <taxon>Streptophyta</taxon>
        <taxon>Embryophyta</taxon>
        <taxon>Tracheophyta</taxon>
        <taxon>Spermatophyta</taxon>
        <taxon>Magnoliopsida</taxon>
        <taxon>eudicotyledons</taxon>
        <taxon>Gunneridae</taxon>
        <taxon>Pentapetalae</taxon>
        <taxon>rosids</taxon>
        <taxon>malvids</taxon>
        <taxon>Myrtales</taxon>
        <taxon>Lythraceae</taxon>
        <taxon>Punica</taxon>
    </lineage>
</organism>
<protein>
    <submittedName>
        <fullName evidence="1">Uncharacterized protein</fullName>
    </submittedName>
</protein>
<sequence>MRAYFLASQVRRATSLVPLATLPGLLTLASLISCKLSSPSHLARASCNLGGSGSLSHLARASCNLGGSGSLSHLARASCNLGGSGSLSHLARASCNLGGSGSLSHLARASCNLGGSGSLSHLARASCNLGGSGSLSHLARASCNLGGSGSLSHLARASCNLGGSGSLSHLARASCNLGGSGSLSHLARASCNLGGSGSLSHLARASCNLGGSGSLSHLARASCNLGGSGSLSHLARASCNLGGSGSLSHLARASCNLGGSGSLSHLARASCNLGGSGNPCEFTFLHRSHLARASCNLAESANSCELTFLHRKFAEPPRSCLLQPWVLSPGRVYFSASQVRGDTSLSSCNFVGSVNPCELTFLHGKFADPPRLCFLQPCRVRRATSLVPLATLPGVPTRARLLSGTASSPSHLARTSCNLARCANPCKNTFLDRKSAEPPRSCLLQPCSQVRLAISLVPLSILPGLLSRASLLSCIAGSLSHLARASCNLAGYANLFELAFLHLKFADPLRSCHLQLCRVRRATLLVPLASFPGVLTRASLHSCTASLPSHLARASCNLAGSANPCEFNFFHRMFAEPPRSCLLQPCRVRRATSLVPLATLPDLQTPCALTFLHRKFAETPPACLQQPCRLCLSVRVYFLALQFRLVISLVPLAILPGLQTRASLLSSIASSLSHLARASCNLAGYANPCELTFRHRSPSHLARASCKLARCANPCKLTFLHRKFAKPPRSCLLQPCRGLLARGSLLSCTASSPSHLARASCNVAGSANPCEFTFQHRKFAEPPRSCLLQRCRVHRATSLVPLESFPGVLTRASLLSCTASSPSHLALASFNLAGFANPCEFNFLHRMFAEPPSSCLLEHCWVRRATSLVPLATLPGLLTRASLISCTAGSTSHLPRASCNLAGSANPCALTFLHCKFAEPPPSCLLQPCRLCLSVRVYFLALQVRLAISLVPLAIWPGLQTRASLLSSIASSLSDLARAPCNLAGLLSRTASSPCHLARDSCNLAGSSNPGEFTFLQRKFAEPPPSCLLQPCRICKPGRAYFPPPQVRRSTSLWPLSTLLGLLTRVSFISSTACSPSHLARASCNIPGSANPCELTFPHRKFAVPPRSCLLQPCRICKPGRAYFPPPQVRRSTSLWPLSTLLGLLTRVSFISSTACSPSHLARASCNLAGSANPGALTFPHRKFADPPHSGLFQPCWVRRATLLVPLATMLGGLTRASLLSCSASSPSHLPHASCNLAGSTNPCELAFQHRKFSEPPPSCLLQPRRVCLSVRVYFPALQVRLAISPVPLAIVLGLQTRASLLSCIAGSLSHLARASCNLAGLPSLLARASCDLAGSDHPCEFTFLHRKFAEPPPSSLLQPCRICKLVRPYFSAPQVCRACSLVPLATLPGLITRASLLSCTASSLSHLPQASCNLAGSANSCALTFLHRKFAEPARSCLLRPCRPLATLPDLQTRAPLLFCTASLPSLLARASCDLAGSDHPCEFTFLHRKFAEPPPSSLLQPCRICKLVRPYFSAPQVCRACSLVPLATLPGLITRASLLSCTASSLSHLPQASCNLAGSANSCALTFLHRKFAEPARSCLLRPCRPLATLPDLQTRAPLLFCTASLPSLLARASCDLAGSDHPCEFTFLHRKFAEPPPSSLLQPCRICKLVRPYFSAPQVCRACSLVPLATLPGLITRASLLSCTASSLSHLPQASCNLAGSANSCALTFLHRKFAEPARSCLLRPCRPLATLPDLQTRAPLLFCTASLPSLLARASCDLAGSDHPCEFTFLHRKFAEPPPSSLLQPCRICKLVRPYFSAPQVCRACSLVPLATLPGLITRASLLSCTASSLSHLPQASCNLAGSANSCALTFLHRKFAEPARSCLLRPCRPLATLPDLQTRAPLLFCTASLPSLLARASCDLAGSDHPCEFTFLHRKFAEPPPSSLLQPCRICKLVRPYFSAPQVCRACSLVPLATLPGLITRASLLSCTASSLSHLPQASCNLAGSANSCALTFLHRKFAEPARSCLLRPCRPLATLPDLQTRAPLLFCTASLPSLLARASCDLAGSDHPCEFTFLHRKFAEPTRSCLLQPCRICKLVRPYFSAPQVCRACSLVPLATLPGLITRASLLFCIASSPSHLPHASCNLAGSANPCEFTFLHRKFAEPPPSCLLQPCRVRRATLLVPLATMLGVLTRASLLSCTASSPSQLARASCNLAESANPCELTFLHRKFAEPPRSCHLQPCRVC</sequence>
<evidence type="ECO:0000313" key="2">
    <source>
        <dbReference type="Proteomes" id="UP000233551"/>
    </source>
</evidence>